<evidence type="ECO:0000256" key="1">
    <source>
        <dbReference type="ARBA" id="ARBA00022450"/>
    </source>
</evidence>
<dbReference type="InParanoid" id="V5FA22"/>
<dbReference type="OrthoDB" id="416786at2759"/>
<gene>
    <name evidence="4" type="ORF">PVAR5_1754</name>
</gene>
<dbReference type="InterPro" id="IPR042099">
    <property type="entry name" value="ANL_N_sf"/>
</dbReference>
<dbReference type="InterPro" id="IPR020845">
    <property type="entry name" value="AMP-binding_CS"/>
</dbReference>
<evidence type="ECO:0000259" key="3">
    <source>
        <dbReference type="Pfam" id="PF00501"/>
    </source>
</evidence>
<organism evidence="4 5">
    <name type="scientific">Byssochlamys spectabilis (strain No. 5 / NBRC 109023)</name>
    <name type="common">Paecilomyces variotii</name>
    <dbReference type="NCBI Taxonomy" id="1356009"/>
    <lineage>
        <taxon>Eukaryota</taxon>
        <taxon>Fungi</taxon>
        <taxon>Dikarya</taxon>
        <taxon>Ascomycota</taxon>
        <taxon>Pezizomycotina</taxon>
        <taxon>Eurotiomycetes</taxon>
        <taxon>Eurotiomycetidae</taxon>
        <taxon>Eurotiales</taxon>
        <taxon>Thermoascaceae</taxon>
        <taxon>Paecilomyces</taxon>
    </lineage>
</organism>
<feature type="non-terminal residue" evidence="4">
    <location>
        <position position="400"/>
    </location>
</feature>
<dbReference type="InterPro" id="IPR000873">
    <property type="entry name" value="AMP-dep_synth/lig_dom"/>
</dbReference>
<evidence type="ECO:0000313" key="4">
    <source>
        <dbReference type="EMBL" id="GAD93149.1"/>
    </source>
</evidence>
<dbReference type="CDD" id="cd05918">
    <property type="entry name" value="A_NRPS_SidN3_like"/>
    <property type="match status" value="1"/>
</dbReference>
<dbReference type="PANTHER" id="PTHR45527:SF1">
    <property type="entry name" value="FATTY ACID SYNTHASE"/>
    <property type="match status" value="1"/>
</dbReference>
<feature type="domain" description="AMP-dependent synthetase/ligase" evidence="3">
    <location>
        <begin position="38"/>
        <end position="382"/>
    </location>
</feature>
<evidence type="ECO:0000313" key="5">
    <source>
        <dbReference type="Proteomes" id="UP000018001"/>
    </source>
</evidence>
<keyword evidence="1" id="KW-0596">Phosphopantetheine</keyword>
<comment type="caution">
    <text evidence="4">The sequence shown here is derived from an EMBL/GenBank/DDBJ whole genome shotgun (WGS) entry which is preliminary data.</text>
</comment>
<name>V5FA22_BYSSN</name>
<evidence type="ECO:0000256" key="2">
    <source>
        <dbReference type="ARBA" id="ARBA00022553"/>
    </source>
</evidence>
<dbReference type="GO" id="GO:0031177">
    <property type="term" value="F:phosphopantetheine binding"/>
    <property type="evidence" value="ECO:0007669"/>
    <property type="project" value="TreeGrafter"/>
</dbReference>
<dbReference type="eggNOG" id="KOG1178">
    <property type="taxonomic scope" value="Eukaryota"/>
</dbReference>
<dbReference type="Pfam" id="PF00501">
    <property type="entry name" value="AMP-binding"/>
    <property type="match status" value="1"/>
</dbReference>
<keyword evidence="5" id="KW-1185">Reference proteome</keyword>
<keyword evidence="2" id="KW-0597">Phosphoprotein</keyword>
<dbReference type="GO" id="GO:0005737">
    <property type="term" value="C:cytoplasm"/>
    <property type="evidence" value="ECO:0007669"/>
    <property type="project" value="TreeGrafter"/>
</dbReference>
<reference evidence="5" key="1">
    <citation type="journal article" date="2014" name="Genome Announc.">
        <title>Draft genome sequence of the formaldehyde-resistant fungus Byssochlamys spectabilis No. 5 (anamorph Paecilomyces variotii No. 5) (NBRC109023).</title>
        <authorList>
            <person name="Oka T."/>
            <person name="Ekino K."/>
            <person name="Fukuda K."/>
            <person name="Nomura Y."/>
        </authorList>
    </citation>
    <scope>NUCLEOTIDE SEQUENCE [LARGE SCALE GENOMIC DNA]</scope>
    <source>
        <strain evidence="5">No. 5 / NBRC 109023</strain>
    </source>
</reference>
<dbReference type="Gene3D" id="3.40.50.12780">
    <property type="entry name" value="N-terminal domain of ligase-like"/>
    <property type="match status" value="1"/>
</dbReference>
<proteinExistence type="predicted"/>
<dbReference type="PANTHER" id="PTHR45527">
    <property type="entry name" value="NONRIBOSOMAL PEPTIDE SYNTHETASE"/>
    <property type="match status" value="1"/>
</dbReference>
<dbReference type="SUPFAM" id="SSF56801">
    <property type="entry name" value="Acetyl-CoA synthetase-like"/>
    <property type="match status" value="1"/>
</dbReference>
<dbReference type="GO" id="GO:0044550">
    <property type="term" value="P:secondary metabolite biosynthetic process"/>
    <property type="evidence" value="ECO:0007669"/>
    <property type="project" value="TreeGrafter"/>
</dbReference>
<dbReference type="AlphaFoldDB" id="V5FA22"/>
<sequence length="400" mass="43115">MAETTPTISDADIRQIWTWNEFVPATVAQPIHELIGQKVHQQPDAPAICAWDGNLTYAQLDHLSTQLAHQLQRHGVGQNVVVPLFFEKSIWTPVSQLAVMKAGGACAALDVSQPTEVLAAIIQKIRPVVVCCSPLNQPLAAGICDCPLVVVSESTVEGLLEPTPPLPPVDPSSILYLIFTSGTTGNPKGVVITHTNFSSGLHHQCFRHGFRPSSRVLDFASYAFDVAYTNLLNTLTAGGCLCIPSEQVRTSLSLLNEYIVTNNINHADLTPSVASELPLHTLQNLDLLIVGGETLPLDQAKLWSSHVNLIQTYGPAECTVTTTIVEIKGEENVGYLGATCGLNAWIVQHSEEERGTPEPTLAPIGSIGELWLEGPLVGQGYFAEPDKTAAAFVQDPEWLL</sequence>
<accession>V5FA22</accession>
<dbReference type="PROSITE" id="PS00455">
    <property type="entry name" value="AMP_BINDING"/>
    <property type="match status" value="1"/>
</dbReference>
<dbReference type="Proteomes" id="UP000018001">
    <property type="component" value="Unassembled WGS sequence"/>
</dbReference>
<dbReference type="EMBL" id="BAUL01000046">
    <property type="protein sequence ID" value="GAD93149.1"/>
    <property type="molecule type" value="Genomic_DNA"/>
</dbReference>
<protein>
    <recommendedName>
        <fullName evidence="3">AMP-dependent synthetase/ligase domain-containing protein</fullName>
    </recommendedName>
</protein>
<dbReference type="GO" id="GO:0043041">
    <property type="term" value="P:amino acid activation for nonribosomal peptide biosynthetic process"/>
    <property type="evidence" value="ECO:0007669"/>
    <property type="project" value="TreeGrafter"/>
</dbReference>
<dbReference type="HOGENOM" id="CLU_000022_2_12_1"/>